<organism evidence="3 4">
    <name type="scientific">Alcanivorax xiamenensis</name>
    <dbReference type="NCBI Taxonomy" id="1177156"/>
    <lineage>
        <taxon>Bacteria</taxon>
        <taxon>Pseudomonadati</taxon>
        <taxon>Pseudomonadota</taxon>
        <taxon>Gammaproteobacteria</taxon>
        <taxon>Oceanospirillales</taxon>
        <taxon>Alcanivoracaceae</taxon>
        <taxon>Alcanivorax</taxon>
    </lineage>
</organism>
<protein>
    <recommendedName>
        <fullName evidence="5">DUF1640 domain-containing protein</fullName>
    </recommendedName>
</protein>
<name>A0ABQ6Y577_9GAMM</name>
<sequence>MSMYAIDTLAFAKKLRNAGLSEEQADTIAEAHGAAFREAAEHTLATKTDLSETQTILKQDISAVRTELKQDIVELRTELKQDIAEVRTELHSSLRTQTFAIIGAVGALMALFQFIG</sequence>
<keyword evidence="2" id="KW-1133">Transmembrane helix</keyword>
<comment type="caution">
    <text evidence="3">The sequence shown here is derived from an EMBL/GenBank/DDBJ whole genome shotgun (WGS) entry which is preliminary data.</text>
</comment>
<dbReference type="RefSeq" id="WP_159661227.1">
    <property type="nucleotide sequence ID" value="NZ_AQPF01000032.1"/>
</dbReference>
<keyword evidence="4" id="KW-1185">Reference proteome</keyword>
<evidence type="ECO:0008006" key="5">
    <source>
        <dbReference type="Google" id="ProtNLM"/>
    </source>
</evidence>
<reference evidence="3 4" key="1">
    <citation type="submission" date="2012-09" db="EMBL/GenBank/DDBJ databases">
        <title>Genome Sequence of alkane-degrading Bacterium Alcanivorax sp. 6-D-6.</title>
        <authorList>
            <person name="Lai Q."/>
            <person name="Shao Z."/>
        </authorList>
    </citation>
    <scope>NUCLEOTIDE SEQUENCE [LARGE SCALE GENOMIC DNA]</scope>
    <source>
        <strain evidence="3 4">6-D-6</strain>
    </source>
</reference>
<feature type="coiled-coil region" evidence="1">
    <location>
        <begin position="58"/>
        <end position="85"/>
    </location>
</feature>
<dbReference type="Gene3D" id="1.20.5.170">
    <property type="match status" value="1"/>
</dbReference>
<dbReference type="EMBL" id="AQPF01000032">
    <property type="protein sequence ID" value="KAF0804372.1"/>
    <property type="molecule type" value="Genomic_DNA"/>
</dbReference>
<proteinExistence type="predicted"/>
<keyword evidence="2" id="KW-0472">Membrane</keyword>
<keyword evidence="2" id="KW-0812">Transmembrane</keyword>
<dbReference type="Proteomes" id="UP000771797">
    <property type="component" value="Unassembled WGS sequence"/>
</dbReference>
<accession>A0ABQ6Y577</accession>
<evidence type="ECO:0000256" key="2">
    <source>
        <dbReference type="SAM" id="Phobius"/>
    </source>
</evidence>
<keyword evidence="1" id="KW-0175">Coiled coil</keyword>
<evidence type="ECO:0000256" key="1">
    <source>
        <dbReference type="SAM" id="Coils"/>
    </source>
</evidence>
<feature type="transmembrane region" description="Helical" evidence="2">
    <location>
        <begin position="97"/>
        <end position="115"/>
    </location>
</feature>
<evidence type="ECO:0000313" key="3">
    <source>
        <dbReference type="EMBL" id="KAF0804372.1"/>
    </source>
</evidence>
<evidence type="ECO:0000313" key="4">
    <source>
        <dbReference type="Proteomes" id="UP000771797"/>
    </source>
</evidence>
<gene>
    <name evidence="3" type="ORF">A6D6_03109</name>
</gene>